<evidence type="ECO:0000313" key="10">
    <source>
        <dbReference type="Proteomes" id="UP000242525"/>
    </source>
</evidence>
<dbReference type="SUPFAM" id="SSF50978">
    <property type="entry name" value="WD40 repeat-like"/>
    <property type="match status" value="1"/>
</dbReference>
<feature type="compositionally biased region" description="Basic residues" evidence="8">
    <location>
        <begin position="486"/>
        <end position="497"/>
    </location>
</feature>
<protein>
    <recommendedName>
        <fullName evidence="3">DNA damage-binding protein CMR1</fullName>
    </recommendedName>
    <alternativeName>
        <fullName evidence="2">DNA damage-binding protein cmr1</fullName>
    </alternativeName>
</protein>
<feature type="compositionally biased region" description="Polar residues" evidence="8">
    <location>
        <begin position="43"/>
        <end position="62"/>
    </location>
</feature>
<evidence type="ECO:0000256" key="8">
    <source>
        <dbReference type="SAM" id="MobiDB-lite"/>
    </source>
</evidence>
<dbReference type="InterPro" id="IPR001680">
    <property type="entry name" value="WD40_rpt"/>
</dbReference>
<reference evidence="9" key="1">
    <citation type="submission" date="2014-03" db="EMBL/GenBank/DDBJ databases">
        <authorList>
            <person name="Casaregola S."/>
        </authorList>
    </citation>
    <scope>NUCLEOTIDE SEQUENCE [LARGE SCALE GENOMIC DNA]</scope>
    <source>
        <strain evidence="9">CLIB 918</strain>
    </source>
</reference>
<comment type="caution">
    <text evidence="9">The sequence shown here is derived from an EMBL/GenBank/DDBJ whole genome shotgun (WGS) entry which is preliminary data.</text>
</comment>
<feature type="compositionally biased region" description="Polar residues" evidence="8">
    <location>
        <begin position="571"/>
        <end position="590"/>
    </location>
</feature>
<dbReference type="GO" id="GO:2000001">
    <property type="term" value="P:regulation of DNA damage checkpoint"/>
    <property type="evidence" value="ECO:0007669"/>
    <property type="project" value="TreeGrafter"/>
</dbReference>
<feature type="compositionally biased region" description="Basic and acidic residues" evidence="8">
    <location>
        <begin position="207"/>
        <end position="220"/>
    </location>
</feature>
<feature type="region of interest" description="Disordered" evidence="8">
    <location>
        <begin position="571"/>
        <end position="591"/>
    </location>
</feature>
<evidence type="ECO:0000313" key="9">
    <source>
        <dbReference type="EMBL" id="CDO52250.1"/>
    </source>
</evidence>
<evidence type="ECO:0000256" key="1">
    <source>
        <dbReference type="ARBA" id="ARBA00005434"/>
    </source>
</evidence>
<dbReference type="PROSITE" id="PS00678">
    <property type="entry name" value="WD_REPEATS_1"/>
    <property type="match status" value="1"/>
</dbReference>
<dbReference type="PANTHER" id="PTHR14773">
    <property type="entry name" value="WD REPEAT-CONTAINING PROTEIN 76"/>
    <property type="match status" value="1"/>
</dbReference>
<feature type="compositionally biased region" description="Basic residues" evidence="8">
    <location>
        <begin position="149"/>
        <end position="160"/>
    </location>
</feature>
<dbReference type="GO" id="GO:0005634">
    <property type="term" value="C:nucleus"/>
    <property type="evidence" value="ECO:0007669"/>
    <property type="project" value="TreeGrafter"/>
</dbReference>
<dbReference type="Gene3D" id="2.130.10.10">
    <property type="entry name" value="YVTN repeat-like/Quinoprotein amine dehydrogenase"/>
    <property type="match status" value="1"/>
</dbReference>
<dbReference type="InterPro" id="IPR036322">
    <property type="entry name" value="WD40_repeat_dom_sf"/>
</dbReference>
<feature type="compositionally biased region" description="Low complexity" evidence="8">
    <location>
        <begin position="63"/>
        <end position="73"/>
    </location>
</feature>
<evidence type="ECO:0000256" key="3">
    <source>
        <dbReference type="ARBA" id="ARBA00021132"/>
    </source>
</evidence>
<gene>
    <name evidence="9" type="ORF">BN980_GECA02s08029g</name>
</gene>
<feature type="compositionally biased region" description="Polar residues" evidence="8">
    <location>
        <begin position="299"/>
        <end position="328"/>
    </location>
</feature>
<keyword evidence="6" id="KW-0227">DNA damage</keyword>
<evidence type="ECO:0000256" key="4">
    <source>
        <dbReference type="ARBA" id="ARBA00022574"/>
    </source>
</evidence>
<comment type="similarity">
    <text evidence="1">Belongs to the WD repeat DDB2/WDR76 family.</text>
</comment>
<name>A0A0J9X4B2_GEOCN</name>
<organism evidence="9 10">
    <name type="scientific">Geotrichum candidum</name>
    <name type="common">Oospora lactis</name>
    <name type="synonym">Dipodascus geotrichum</name>
    <dbReference type="NCBI Taxonomy" id="1173061"/>
    <lineage>
        <taxon>Eukaryota</taxon>
        <taxon>Fungi</taxon>
        <taxon>Dikarya</taxon>
        <taxon>Ascomycota</taxon>
        <taxon>Saccharomycotina</taxon>
        <taxon>Dipodascomycetes</taxon>
        <taxon>Dipodascales</taxon>
        <taxon>Dipodascaceae</taxon>
        <taxon>Geotrichum</taxon>
    </lineage>
</organism>
<dbReference type="Proteomes" id="UP000242525">
    <property type="component" value="Unassembled WGS sequence"/>
</dbReference>
<dbReference type="OrthoDB" id="9890280at2759"/>
<keyword evidence="5" id="KW-0677">Repeat</keyword>
<feature type="compositionally biased region" description="Polar residues" evidence="8">
    <location>
        <begin position="336"/>
        <end position="349"/>
    </location>
</feature>
<keyword evidence="10" id="KW-1185">Reference proteome</keyword>
<sequence length="979" mass="105093">MSAELSEIEKQRLINIQRNKDLLRSMQIGRQTMEQSMKEFRSGRNTASPSVSTQNTSGEINVSSDNGNSNANGPGAGSKRSSPVPAETGELRRSKRARAAVYNELVLARKVYSDAVEENDSVTKADTSLPAGASKDDSDSNEEIDTPSQRRRRLSSKKSIKPIELVNDGNEADVSDGAEPKSIKRRRAKKRNEGNKDNFENEDLEEVHDGKAKKNMDKKNRINNLGNDSDKNGALDENGKVSLDASFTEYPDGTKPRKAANKFLTLMKKAAIHNSDDDDSESDDDTVNGKNIKPLKNNAKANSQSKAQPPQQVSQKQNAVSHKSTSKSLVKDVPTPESSSVSKQTSQPASKLPSKTTSKSTSKAQRSPTVTKTKPVVDISNGNTPNVNESTPNPPKTRRKSKSLPNRNTIGTLIDKPEQKPHGTGRTKRRSMSKIERPVSPVIPTSEDESDETAANVIENESPEAKTQHGAIHSDSDEPENELSKSTRRQQRNHKRVSYIKDGVSGLPGHAVEPATIKIESSPELGALQQVQNDIQAATANPAADSAYRTDRMISAAILNRHVTALRKLTSVQIPQGHDPSSGSSSTTNKPMKHCPTVLTLHPSLGTKLVGVGNVRGTVMFLGPGEDGSAIVGSKLRLHGKVPVSNIIVHPDNPAQVVTAGWDGSICTFDLTAPKASSGSIVTVDSHSLRDKLITRIAFANSVSSGTGAHGLHYATLSGIYGHVDLRAPASTNRPMKLQSHASRAPLLDLAVRPDHPDHVATATADGMVKLWDTRYFQQDTYFATFSVNTGSGSEDGVAEGATLLTALDWSQSGLLAGVVDSEAGEQGALVFDRTLKHAVANPDATGGVRRLRYDAAFFSPIVNTAFAPPTYLLGSGALARDDGAARIVAAYGAALLSPVARFQARPLDGIGKFALLGNSGGGSRQQNNIVLLDNRANVLQTLELEAREPADDIALVEIHPLLNWTACVTRNNKLHIWG</sequence>
<feature type="region of interest" description="Disordered" evidence="8">
    <location>
        <begin position="272"/>
        <end position="497"/>
    </location>
</feature>
<feature type="compositionally biased region" description="Polar residues" evidence="8">
    <location>
        <begin position="380"/>
        <end position="391"/>
    </location>
</feature>
<evidence type="ECO:0000256" key="2">
    <source>
        <dbReference type="ARBA" id="ARBA00020027"/>
    </source>
</evidence>
<dbReference type="GO" id="GO:0006974">
    <property type="term" value="P:DNA damage response"/>
    <property type="evidence" value="ECO:0007669"/>
    <property type="project" value="UniProtKB-KW"/>
</dbReference>
<dbReference type="SMART" id="SM00320">
    <property type="entry name" value="WD40"/>
    <property type="match status" value="2"/>
</dbReference>
<dbReference type="PANTHER" id="PTHR14773:SF0">
    <property type="entry name" value="WD REPEAT-CONTAINING PROTEIN 76"/>
    <property type="match status" value="1"/>
</dbReference>
<proteinExistence type="inferred from homology"/>
<dbReference type="InterPro" id="IPR050853">
    <property type="entry name" value="WD_repeat_DNA-damage-binding"/>
</dbReference>
<feature type="region of interest" description="Disordered" evidence="8">
    <location>
        <begin position="27"/>
        <end position="99"/>
    </location>
</feature>
<feature type="compositionally biased region" description="Basic residues" evidence="8">
    <location>
        <begin position="423"/>
        <end position="432"/>
    </location>
</feature>
<evidence type="ECO:0000256" key="7">
    <source>
        <dbReference type="ARBA" id="ARBA00023125"/>
    </source>
</evidence>
<dbReference type="AlphaFoldDB" id="A0A0J9X4B2"/>
<feature type="compositionally biased region" description="Acidic residues" evidence="8">
    <location>
        <begin position="276"/>
        <end position="286"/>
    </location>
</feature>
<dbReference type="GO" id="GO:0003677">
    <property type="term" value="F:DNA binding"/>
    <property type="evidence" value="ECO:0007669"/>
    <property type="project" value="UniProtKB-KW"/>
</dbReference>
<accession>A0A0J9X4B2</accession>
<evidence type="ECO:0000256" key="5">
    <source>
        <dbReference type="ARBA" id="ARBA00022737"/>
    </source>
</evidence>
<feature type="compositionally biased region" description="Basic and acidic residues" evidence="8">
    <location>
        <begin position="228"/>
        <end position="238"/>
    </location>
</feature>
<feature type="compositionally biased region" description="Basic and acidic residues" evidence="8">
    <location>
        <begin position="463"/>
        <end position="476"/>
    </location>
</feature>
<evidence type="ECO:0000256" key="6">
    <source>
        <dbReference type="ARBA" id="ARBA00022763"/>
    </source>
</evidence>
<dbReference type="InterPro" id="IPR015943">
    <property type="entry name" value="WD40/YVTN_repeat-like_dom_sf"/>
</dbReference>
<dbReference type="InterPro" id="IPR019775">
    <property type="entry name" value="WD40_repeat_CS"/>
</dbReference>
<dbReference type="EMBL" id="CCBN010000002">
    <property type="protein sequence ID" value="CDO52250.1"/>
    <property type="molecule type" value="Genomic_DNA"/>
</dbReference>
<feature type="compositionally biased region" description="Low complexity" evidence="8">
    <location>
        <begin position="354"/>
        <end position="363"/>
    </location>
</feature>
<keyword evidence="4" id="KW-0853">WD repeat</keyword>
<feature type="region of interest" description="Disordered" evidence="8">
    <location>
        <begin position="112"/>
        <end position="238"/>
    </location>
</feature>
<keyword evidence="7" id="KW-0238">DNA-binding</keyword>